<dbReference type="OrthoDB" id="663179at2759"/>
<reference evidence="3" key="1">
    <citation type="journal article" date="2019" name="Nat. Commun.">
        <title>The genome of broomcorn millet.</title>
        <authorList>
            <person name="Zou C."/>
            <person name="Miki D."/>
            <person name="Li D."/>
            <person name="Tang Q."/>
            <person name="Xiao L."/>
            <person name="Rajput S."/>
            <person name="Deng P."/>
            <person name="Jia W."/>
            <person name="Huang R."/>
            <person name="Zhang M."/>
            <person name="Sun Y."/>
            <person name="Hu J."/>
            <person name="Fu X."/>
            <person name="Schnable P.S."/>
            <person name="Li F."/>
            <person name="Zhang H."/>
            <person name="Feng B."/>
            <person name="Zhu X."/>
            <person name="Liu R."/>
            <person name="Schnable J.C."/>
            <person name="Zhu J.-K."/>
            <person name="Zhang H."/>
        </authorList>
    </citation>
    <scope>NUCLEOTIDE SEQUENCE [LARGE SCALE GENOMIC DNA]</scope>
</reference>
<accession>A0A3L6TQP2</accession>
<dbReference type="PANTHER" id="PTHR34366">
    <property type="entry name" value="OS07G0289901 PROTEIN-RELATED"/>
    <property type="match status" value="1"/>
</dbReference>
<sequence length="158" mass="15053">MGISTGAGAPPAAHGGVAGAHGSAGSLLDKLPTSPNASAALCGTPCFGHMMLVADCVDGILSNFQGYSTGLMQGVRAIFQMSCAGAGAESADPPAAHGALKGGHNAATASGKEVARNASGSGANPAANGGAAGGPRRVGSLVWVGIIIVAARYGGLML</sequence>
<evidence type="ECO:0000313" key="2">
    <source>
        <dbReference type="EMBL" id="RLN41771.1"/>
    </source>
</evidence>
<protein>
    <submittedName>
        <fullName evidence="2">Uncharacterized protein</fullName>
    </submittedName>
</protein>
<evidence type="ECO:0000313" key="3">
    <source>
        <dbReference type="Proteomes" id="UP000275267"/>
    </source>
</evidence>
<dbReference type="EMBL" id="PQIB02000001">
    <property type="protein sequence ID" value="RLN41771.1"/>
    <property type="molecule type" value="Genomic_DNA"/>
</dbReference>
<comment type="caution">
    <text evidence="2">The sequence shown here is derived from an EMBL/GenBank/DDBJ whole genome shotgun (WGS) entry which is preliminary data.</text>
</comment>
<organism evidence="2 3">
    <name type="scientific">Panicum miliaceum</name>
    <name type="common">Proso millet</name>
    <name type="synonym">Broomcorn millet</name>
    <dbReference type="NCBI Taxonomy" id="4540"/>
    <lineage>
        <taxon>Eukaryota</taxon>
        <taxon>Viridiplantae</taxon>
        <taxon>Streptophyta</taxon>
        <taxon>Embryophyta</taxon>
        <taxon>Tracheophyta</taxon>
        <taxon>Spermatophyta</taxon>
        <taxon>Magnoliopsida</taxon>
        <taxon>Liliopsida</taxon>
        <taxon>Poales</taxon>
        <taxon>Poaceae</taxon>
        <taxon>PACMAD clade</taxon>
        <taxon>Panicoideae</taxon>
        <taxon>Panicodae</taxon>
        <taxon>Paniceae</taxon>
        <taxon>Panicinae</taxon>
        <taxon>Panicum</taxon>
        <taxon>Panicum sect. Panicum</taxon>
    </lineage>
</organism>
<gene>
    <name evidence="2" type="ORF">C2845_PM01G12790</name>
</gene>
<keyword evidence="3" id="KW-1185">Reference proteome</keyword>
<name>A0A3L6TQP2_PANMI</name>
<proteinExistence type="predicted"/>
<dbReference type="Proteomes" id="UP000275267">
    <property type="component" value="Unassembled WGS sequence"/>
</dbReference>
<dbReference type="PANTHER" id="PTHR34366:SF9">
    <property type="entry name" value="OS03G0304200 PROTEIN"/>
    <property type="match status" value="1"/>
</dbReference>
<evidence type="ECO:0000256" key="1">
    <source>
        <dbReference type="SAM" id="MobiDB-lite"/>
    </source>
</evidence>
<feature type="region of interest" description="Disordered" evidence="1">
    <location>
        <begin position="110"/>
        <end position="133"/>
    </location>
</feature>
<dbReference type="AlphaFoldDB" id="A0A3L6TQP2"/>
<feature type="compositionally biased region" description="Low complexity" evidence="1">
    <location>
        <begin position="116"/>
        <end position="133"/>
    </location>
</feature>